<dbReference type="OrthoDB" id="997115at2"/>
<dbReference type="Proteomes" id="UP000036908">
    <property type="component" value="Unassembled WGS sequence"/>
</dbReference>
<keyword evidence="3" id="KW-1185">Reference proteome</keyword>
<proteinExistence type="predicted"/>
<comment type="caution">
    <text evidence="2">The sequence shown here is derived from an EMBL/GenBank/DDBJ whole genome shotgun (WGS) entry which is preliminary data.</text>
</comment>
<accession>A0A0L8AGR0</accession>
<dbReference type="AlphaFoldDB" id="A0A0L8AGR0"/>
<evidence type="ECO:0000313" key="2">
    <source>
        <dbReference type="EMBL" id="KOF01559.1"/>
    </source>
</evidence>
<dbReference type="Pfam" id="PF20365">
    <property type="entry name" value="DUF6660"/>
    <property type="match status" value="1"/>
</dbReference>
<feature type="chain" id="PRO_5005580391" evidence="1">
    <location>
        <begin position="22"/>
        <end position="103"/>
    </location>
</feature>
<evidence type="ECO:0000313" key="3">
    <source>
        <dbReference type="Proteomes" id="UP000036908"/>
    </source>
</evidence>
<name>A0A0L8AGR0_9BACT</name>
<sequence length="103" mass="11072">MKLITLFLALTIFGLSTFPCGDGAPVSGEVQIEASVSYLELTAAPLPHLDLCSPFCSCHCCHTHMATSIVANFVFEKPSTFYQEGVSKGVVAPDFGFFQPPKL</sequence>
<evidence type="ECO:0000256" key="1">
    <source>
        <dbReference type="SAM" id="SignalP"/>
    </source>
</evidence>
<dbReference type="PATRIC" id="fig|1566026.4.peg.1832"/>
<dbReference type="EMBL" id="JSVA01000022">
    <property type="protein sequence ID" value="KOF01559.1"/>
    <property type="molecule type" value="Genomic_DNA"/>
</dbReference>
<organism evidence="2 3">
    <name type="scientific">Roseivirga seohaensis subsp. aquiponti</name>
    <dbReference type="NCBI Taxonomy" id="1566026"/>
    <lineage>
        <taxon>Bacteria</taxon>
        <taxon>Pseudomonadati</taxon>
        <taxon>Bacteroidota</taxon>
        <taxon>Cytophagia</taxon>
        <taxon>Cytophagales</taxon>
        <taxon>Roseivirgaceae</taxon>
        <taxon>Roseivirga</taxon>
    </lineage>
</organism>
<dbReference type="RefSeq" id="WP_053224948.1">
    <property type="nucleotide sequence ID" value="NZ_JSVA01000022.1"/>
</dbReference>
<dbReference type="InterPro" id="IPR046601">
    <property type="entry name" value="DUF6660"/>
</dbReference>
<gene>
    <name evidence="2" type="ORF">OB69_16970</name>
</gene>
<feature type="signal peptide" evidence="1">
    <location>
        <begin position="1"/>
        <end position="21"/>
    </location>
</feature>
<reference evidence="3" key="1">
    <citation type="submission" date="2014-11" db="EMBL/GenBank/DDBJ databases">
        <title>Genome sequencing of Roseivirga sp. D-25.</title>
        <authorList>
            <person name="Selvaratnam C."/>
            <person name="Thevarajoo S."/>
            <person name="Goh K.M."/>
            <person name="Eee R."/>
            <person name="Chan K.-G."/>
            <person name="Chong C.S."/>
        </authorList>
    </citation>
    <scope>NUCLEOTIDE SEQUENCE [LARGE SCALE GENOMIC DNA]</scope>
    <source>
        <strain evidence="3">D-25</strain>
    </source>
</reference>
<protein>
    <submittedName>
        <fullName evidence="2">Uncharacterized protein</fullName>
    </submittedName>
</protein>
<keyword evidence="1" id="KW-0732">Signal</keyword>